<reference evidence="2 3" key="1">
    <citation type="submission" date="2019-04" db="EMBL/GenBank/DDBJ databases">
        <authorList>
            <person name="Feng G."/>
            <person name="Zhang J."/>
            <person name="Zhu H."/>
        </authorList>
    </citation>
    <scope>NUCLEOTIDE SEQUENCE [LARGE SCALE GENOMIC DNA]</scope>
    <source>
        <strain evidence="2 3">92R-1</strain>
    </source>
</reference>
<dbReference type="Proteomes" id="UP000298337">
    <property type="component" value="Unassembled WGS sequence"/>
</dbReference>
<keyword evidence="3" id="KW-1185">Reference proteome</keyword>
<evidence type="ECO:0000313" key="3">
    <source>
        <dbReference type="Proteomes" id="UP000298337"/>
    </source>
</evidence>
<gene>
    <name evidence="2" type="ORF">EU556_17530</name>
</gene>
<proteinExistence type="predicted"/>
<dbReference type="Gene3D" id="3.30.160.670">
    <property type="match status" value="1"/>
</dbReference>
<dbReference type="OrthoDB" id="118896at2"/>
<evidence type="ECO:0000259" key="1">
    <source>
        <dbReference type="Pfam" id="PF13590"/>
    </source>
</evidence>
<dbReference type="Pfam" id="PF13590">
    <property type="entry name" value="DUF4136"/>
    <property type="match status" value="1"/>
</dbReference>
<dbReference type="EMBL" id="SRLA01000003">
    <property type="protein sequence ID" value="TGE06634.1"/>
    <property type="molecule type" value="Genomic_DNA"/>
</dbReference>
<comment type="caution">
    <text evidence="2">The sequence shown here is derived from an EMBL/GenBank/DDBJ whole genome shotgun (WGS) entry which is preliminary data.</text>
</comment>
<evidence type="ECO:0000313" key="2">
    <source>
        <dbReference type="EMBL" id="TGE06634.1"/>
    </source>
</evidence>
<protein>
    <submittedName>
        <fullName evidence="2">DUF4136 domain-containing protein</fullName>
    </submittedName>
</protein>
<name>A0A4Z0P4N8_9BACT</name>
<feature type="domain" description="DUF4136" evidence="1">
    <location>
        <begin position="65"/>
        <end position="212"/>
    </location>
</feature>
<accession>A0A4Z0P4N8</accession>
<organism evidence="2 3">
    <name type="scientific">Hymenobacter fodinae</name>
    <dbReference type="NCBI Taxonomy" id="2510796"/>
    <lineage>
        <taxon>Bacteria</taxon>
        <taxon>Pseudomonadati</taxon>
        <taxon>Bacteroidota</taxon>
        <taxon>Cytophagia</taxon>
        <taxon>Cytophagales</taxon>
        <taxon>Hymenobacteraceae</taxon>
        <taxon>Hymenobacter</taxon>
    </lineage>
</organism>
<sequence>MRVRKRLTQSMDHPRPNCVSSRAHCQDKRFISTLVLYLMKPHLLWLALLLGGCAAEQAPRAQLTPGVNFSAYKTYNFMDVKARTEGTTPTYITGVPEIKQAITQELERRGYRQSDTPDLWVNIGVVTQNKVQTRETNIRDAPRYIGQRNYHWQSEQVVVNRYSEGTASIELVDAARNERVWEGTLTSIISPNSDKRAKRIDKATAELFASYPVPAQL</sequence>
<dbReference type="AlphaFoldDB" id="A0A4Z0P4N8"/>
<dbReference type="InterPro" id="IPR025411">
    <property type="entry name" value="DUF4136"/>
</dbReference>